<organism evidence="3 4">
    <name type="scientific">Senna tora</name>
    <dbReference type="NCBI Taxonomy" id="362788"/>
    <lineage>
        <taxon>Eukaryota</taxon>
        <taxon>Viridiplantae</taxon>
        <taxon>Streptophyta</taxon>
        <taxon>Embryophyta</taxon>
        <taxon>Tracheophyta</taxon>
        <taxon>Spermatophyta</taxon>
        <taxon>Magnoliopsida</taxon>
        <taxon>eudicotyledons</taxon>
        <taxon>Gunneridae</taxon>
        <taxon>Pentapetalae</taxon>
        <taxon>rosids</taxon>
        <taxon>fabids</taxon>
        <taxon>Fabales</taxon>
        <taxon>Fabaceae</taxon>
        <taxon>Caesalpinioideae</taxon>
        <taxon>Cassia clade</taxon>
        <taxon>Senna</taxon>
    </lineage>
</organism>
<dbReference type="InterPro" id="IPR043502">
    <property type="entry name" value="DNA/RNA_pol_sf"/>
</dbReference>
<feature type="domain" description="Reverse transcriptase" evidence="2">
    <location>
        <begin position="856"/>
        <end position="1125"/>
    </location>
</feature>
<dbReference type="SUPFAM" id="SSF56672">
    <property type="entry name" value="DNA/RNA polymerases"/>
    <property type="match status" value="1"/>
</dbReference>
<evidence type="ECO:0000256" key="1">
    <source>
        <dbReference type="SAM" id="MobiDB-lite"/>
    </source>
</evidence>
<proteinExistence type="predicted"/>
<evidence type="ECO:0000259" key="2">
    <source>
        <dbReference type="PROSITE" id="PS50878"/>
    </source>
</evidence>
<evidence type="ECO:0000313" key="4">
    <source>
        <dbReference type="Proteomes" id="UP000634136"/>
    </source>
</evidence>
<accession>A0A834XH96</accession>
<dbReference type="InterPro" id="IPR000477">
    <property type="entry name" value="RT_dom"/>
</dbReference>
<reference evidence="3" key="1">
    <citation type="submission" date="2020-09" db="EMBL/GenBank/DDBJ databases">
        <title>Genome-Enabled Discovery of Anthraquinone Biosynthesis in Senna tora.</title>
        <authorList>
            <person name="Kang S.-H."/>
            <person name="Pandey R.P."/>
            <person name="Lee C.-M."/>
            <person name="Sim J.-S."/>
            <person name="Jeong J.-T."/>
            <person name="Choi B.-S."/>
            <person name="Jung M."/>
            <person name="Ginzburg D."/>
            <person name="Zhao K."/>
            <person name="Won S.Y."/>
            <person name="Oh T.-J."/>
            <person name="Yu Y."/>
            <person name="Kim N.-H."/>
            <person name="Lee O.R."/>
            <person name="Lee T.-H."/>
            <person name="Bashyal P."/>
            <person name="Kim T.-S."/>
            <person name="Lee W.-H."/>
            <person name="Kawkins C."/>
            <person name="Kim C.-K."/>
            <person name="Kim J.S."/>
            <person name="Ahn B.O."/>
            <person name="Rhee S.Y."/>
            <person name="Sohng J.K."/>
        </authorList>
    </citation>
    <scope>NUCLEOTIDE SEQUENCE</scope>
    <source>
        <tissue evidence="3">Leaf</tissue>
    </source>
</reference>
<feature type="region of interest" description="Disordered" evidence="1">
    <location>
        <begin position="141"/>
        <end position="162"/>
    </location>
</feature>
<dbReference type="Gene3D" id="3.60.10.10">
    <property type="entry name" value="Endonuclease/exonuclease/phosphatase"/>
    <property type="match status" value="1"/>
</dbReference>
<dbReference type="InterPro" id="IPR036691">
    <property type="entry name" value="Endo/exonu/phosph_ase_sf"/>
</dbReference>
<comment type="caution">
    <text evidence="3">The sequence shown here is derived from an EMBL/GenBank/DDBJ whole genome shotgun (WGS) entry which is preliminary data.</text>
</comment>
<dbReference type="Pfam" id="PF00078">
    <property type="entry name" value="RVT_1"/>
    <property type="match status" value="1"/>
</dbReference>
<dbReference type="PANTHER" id="PTHR31635">
    <property type="entry name" value="REVERSE TRANSCRIPTASE DOMAIN-CONTAINING PROTEIN-RELATED"/>
    <property type="match status" value="1"/>
</dbReference>
<dbReference type="SUPFAM" id="SSF56219">
    <property type="entry name" value="DNase I-like"/>
    <property type="match status" value="1"/>
</dbReference>
<name>A0A834XH96_9FABA</name>
<feature type="compositionally biased region" description="Polar residues" evidence="1">
    <location>
        <begin position="149"/>
        <end position="160"/>
    </location>
</feature>
<dbReference type="PANTHER" id="PTHR31635:SF196">
    <property type="entry name" value="REVERSE TRANSCRIPTASE DOMAIN-CONTAINING PROTEIN-RELATED"/>
    <property type="match status" value="1"/>
</dbReference>
<dbReference type="InterPro" id="IPR026960">
    <property type="entry name" value="RVT-Znf"/>
</dbReference>
<gene>
    <name evidence="3" type="ORF">G2W53_001483</name>
</gene>
<dbReference type="PROSITE" id="PS50878">
    <property type="entry name" value="RT_POL"/>
    <property type="match status" value="1"/>
</dbReference>
<dbReference type="Proteomes" id="UP000634136">
    <property type="component" value="Unassembled WGS sequence"/>
</dbReference>
<feature type="region of interest" description="Disordered" evidence="1">
    <location>
        <begin position="31"/>
        <end position="57"/>
    </location>
</feature>
<dbReference type="Pfam" id="PF13966">
    <property type="entry name" value="zf-RVT"/>
    <property type="match status" value="1"/>
</dbReference>
<feature type="compositionally biased region" description="Polar residues" evidence="1">
    <location>
        <begin position="36"/>
        <end position="54"/>
    </location>
</feature>
<keyword evidence="4" id="KW-1185">Reference proteome</keyword>
<dbReference type="EMBL" id="JAAIUW010000001">
    <property type="protein sequence ID" value="KAF7844578.1"/>
    <property type="molecule type" value="Genomic_DNA"/>
</dbReference>
<dbReference type="Pfam" id="PF03372">
    <property type="entry name" value="Exo_endo_phos"/>
    <property type="match status" value="1"/>
</dbReference>
<sequence length="1619" mass="186383">MIYSTLLHFDTRLPNLLLVIIAQFTPSDECPIPQEATPQHSSQLLPQKGSQQVDPQPLDQFQVGSQDVMSPDGNHFTTTESFNEVDMLNLVADTEAVIPTTNTEMVISECNVNTSPSLSLDMLMCHEDPSMFDGEDDMIDENYDHLNGSDDSGNTSSCSDDQMDEDVDAMWIEQIEPQHQIQCGVGPLPTWAKHSQAHPHDILSNSEVVGMEIDSQNFQSFFHLSKRVQGLFEDNYLGWADISTFKSQAPNLYNWASSSLQQGEGFGLVLHNSMQGQFKWDIFYVNLDTGPNIIYIDMFLIATPSNTEDTEQDFEDGNISQGNSSRKRKQPSFMLSTVKRLKTAISSSSSSVKKRNRVSFDKQGGCPRTASQASSMRLMAWNCRGFGCTTTIQRLKQLLRQYKPSFIYLSETKRSLSFVSRVLERLGYTCFTGTNPAGRTGGTFLAWTDDQYCNILEVTPNWIHLSTLDESGKPCLITFVYGFPYLNSRHILWNWFIQTSYSINKPWIAIGDFNHIRYPHDKISRSHRLDGADRFNSMIQFCNFTDLNPAGTWYTWTNGRGSEDEVWARLDRALCSDEWLQSFPPTNLLSLPVLASDHSPLVLNSCGVRPFCKRPFRFENLWLMFDKCSTIVNQCWNMGVNGSPSIILHEKLNFLRGNLRMWNKREVGNIQEKIKLLTSNLQTLQSGYNQNVGNSEEKNIRHQLEFYLDCEEALWAQKARQTWLVSGDRCTAYFHNLVKKRRIQNQITAIKDENEQWIDDYKTMEQMGIKYFNDIFTQDNTFQITDILKKLEKYDIPSLQQTHLDILNKPFTIDECHEALNQMKLDSAPGPDGFTVRFYRTFWDTVKSDVQAMLSSFLNNGNFTDHLNRTFITLIPKTNAPQTFKDFRPISLANVSLLITKILCNRLKFFLPEIIAPNQSAFLKGRLITENIILATELMQKIRSNKKGKKGWCALKVDIRKAYHKLSWNFIEAVLRRMNFPQGWIGYIMQCITSVKYQLLFNGGITDMFEPSCGIRQGDPISPYIYILSANVLSCMIRKEERAKLWKGIKLGQASTELTHLMYADDLFCFFEVNNHNCEAVKRVLQEYDSLASQQMNLQKSFLVFSPNIPHKRKKELANFFNLRFSSTLGKYLGTWIDGADSKKQIIQDTIAKIDSKLKDWKARLLSQAGRKIESLMSNFFWGHNGTNPKIHLQKWTDLCKPKEEGGLGLYDVRTFNEALLAKHIWRMIQCKNNLIDVTLTPKYMDSSSGSLSIRYNSSWRWKSIMNSKDIIMNNLEWQIGSGSDVNTNHHAWWPMLRDHNLFPKVMDLIQHNSLMWNTVTLNRVYDTHNARCIASIHISVTNVRDKLLWKGSNDGEYSVRQGYKMVLRNSSSQVSNAVSVQVPNPSHRNNIWRLIWRLKLPYRIVMFMWRVLNNNLPTFSVLNRHHMPLQNICNACNQDDESLIHVFLQCNFASAVWFGTHLGFQSHNHLASSMMDWFHNCILSSHDRILDSHIAFICVVLHVIWRCRNLRVMEGKHTDPIKALHMIYVMLDNYSVAFTRQDFKQTPMIPPCGSDNRKWTNVDFIPSDGISIISTYRKLNDGTSARRIRRIFIRVQHGNDLIMNASYSLLHNESLDAA</sequence>
<feature type="region of interest" description="Disordered" evidence="1">
    <location>
        <begin position="309"/>
        <end position="332"/>
    </location>
</feature>
<evidence type="ECO:0000313" key="3">
    <source>
        <dbReference type="EMBL" id="KAF7844578.1"/>
    </source>
</evidence>
<dbReference type="GO" id="GO:0003824">
    <property type="term" value="F:catalytic activity"/>
    <property type="evidence" value="ECO:0007669"/>
    <property type="project" value="InterPro"/>
</dbReference>
<dbReference type="InterPro" id="IPR005135">
    <property type="entry name" value="Endo/exonuclease/phosphatase"/>
</dbReference>
<dbReference type="OrthoDB" id="1415597at2759"/>
<protein>
    <submittedName>
        <fullName evidence="3">Ribonuclease H</fullName>
    </submittedName>
</protein>
<dbReference type="CDD" id="cd01650">
    <property type="entry name" value="RT_nLTR_like"/>
    <property type="match status" value="1"/>
</dbReference>